<evidence type="ECO:0000256" key="12">
    <source>
        <dbReference type="SAM" id="SignalP"/>
    </source>
</evidence>
<dbReference type="PRINTS" id="PR01023">
    <property type="entry name" value="NAFLGMOTY"/>
</dbReference>
<dbReference type="InterPro" id="IPR006665">
    <property type="entry name" value="OmpA-like"/>
</dbReference>
<dbReference type="PRINTS" id="PR01021">
    <property type="entry name" value="OMPADOMAIN"/>
</dbReference>
<dbReference type="PANTHER" id="PTHR30329">
    <property type="entry name" value="STATOR ELEMENT OF FLAGELLAR MOTOR COMPLEX"/>
    <property type="match status" value="1"/>
</dbReference>
<evidence type="ECO:0000256" key="6">
    <source>
        <dbReference type="ARBA" id="ARBA00023065"/>
    </source>
</evidence>
<dbReference type="EMBL" id="FZQA01000001">
    <property type="protein sequence ID" value="SNT68245.1"/>
    <property type="molecule type" value="Genomic_DNA"/>
</dbReference>
<evidence type="ECO:0000256" key="3">
    <source>
        <dbReference type="ARBA" id="ARBA00022452"/>
    </source>
</evidence>
<keyword evidence="9" id="KW-0998">Cell outer membrane</keyword>
<dbReference type="Proteomes" id="UP000198346">
    <property type="component" value="Unassembled WGS sequence"/>
</dbReference>
<evidence type="ECO:0000256" key="11">
    <source>
        <dbReference type="SAM" id="MobiDB-lite"/>
    </source>
</evidence>
<dbReference type="PROSITE" id="PS51123">
    <property type="entry name" value="OMPA_2"/>
    <property type="match status" value="1"/>
</dbReference>
<feature type="compositionally biased region" description="Basic and acidic residues" evidence="11">
    <location>
        <begin position="347"/>
        <end position="374"/>
    </location>
</feature>
<keyword evidence="6" id="KW-0406">Ion transport</keyword>
<evidence type="ECO:0000256" key="1">
    <source>
        <dbReference type="ARBA" id="ARBA00004571"/>
    </source>
</evidence>
<dbReference type="PANTHER" id="PTHR30329:SF21">
    <property type="entry name" value="LIPOPROTEIN YIAD-RELATED"/>
    <property type="match status" value="1"/>
</dbReference>
<name>A0A239PKY7_9PROT</name>
<keyword evidence="7" id="KW-0626">Porin</keyword>
<feature type="chain" id="PRO_5012082776" evidence="12">
    <location>
        <begin position="23"/>
        <end position="374"/>
    </location>
</feature>
<feature type="region of interest" description="Disordered" evidence="11">
    <location>
        <begin position="346"/>
        <end position="374"/>
    </location>
</feature>
<dbReference type="SUPFAM" id="SSF103088">
    <property type="entry name" value="OmpA-like"/>
    <property type="match status" value="1"/>
</dbReference>
<dbReference type="Pfam" id="PF13505">
    <property type="entry name" value="OMP_b-brl"/>
    <property type="match status" value="1"/>
</dbReference>
<dbReference type="Pfam" id="PF00691">
    <property type="entry name" value="OmpA"/>
    <property type="match status" value="1"/>
</dbReference>
<keyword evidence="4" id="KW-0812">Transmembrane</keyword>
<keyword evidence="2" id="KW-0813">Transport</keyword>
<dbReference type="Gene3D" id="2.40.160.20">
    <property type="match status" value="1"/>
</dbReference>
<dbReference type="GO" id="GO:0015288">
    <property type="term" value="F:porin activity"/>
    <property type="evidence" value="ECO:0007669"/>
    <property type="project" value="UniProtKB-KW"/>
</dbReference>
<dbReference type="InterPro" id="IPR036737">
    <property type="entry name" value="OmpA-like_sf"/>
</dbReference>
<protein>
    <submittedName>
        <fullName evidence="14">Outer membrane protein OmpA</fullName>
    </submittedName>
</protein>
<reference evidence="14 15" key="1">
    <citation type="submission" date="2017-07" db="EMBL/GenBank/DDBJ databases">
        <authorList>
            <person name="Sun Z.S."/>
            <person name="Albrecht U."/>
            <person name="Echele G."/>
            <person name="Lee C.C."/>
        </authorList>
    </citation>
    <scope>NUCLEOTIDE SEQUENCE [LARGE SCALE GENOMIC DNA]</scope>
    <source>
        <strain evidence="14 15">CGMCC 1.12710</strain>
    </source>
</reference>
<evidence type="ECO:0000313" key="15">
    <source>
        <dbReference type="Proteomes" id="UP000198346"/>
    </source>
</evidence>
<proteinExistence type="predicted"/>
<evidence type="ECO:0000256" key="10">
    <source>
        <dbReference type="PROSITE-ProRule" id="PRU00473"/>
    </source>
</evidence>
<keyword evidence="15" id="KW-1185">Reference proteome</keyword>
<comment type="subcellular location">
    <subcellularLocation>
        <location evidence="1">Cell outer membrane</location>
        <topology evidence="1">Multi-pass membrane protein</topology>
    </subcellularLocation>
</comment>
<keyword evidence="8 10" id="KW-0472">Membrane</keyword>
<evidence type="ECO:0000256" key="5">
    <source>
        <dbReference type="ARBA" id="ARBA00022729"/>
    </source>
</evidence>
<keyword evidence="3" id="KW-1134">Transmembrane beta strand</keyword>
<evidence type="ECO:0000256" key="2">
    <source>
        <dbReference type="ARBA" id="ARBA00022448"/>
    </source>
</evidence>
<dbReference type="RefSeq" id="WP_089411202.1">
    <property type="nucleotide sequence ID" value="NZ_FZQA01000001.1"/>
</dbReference>
<sequence>MKLKSVLFAAVSAVAIAPAANAYEGLYGAVGAGLSYMQPDRDVESPGVWDSEADYDNGIGVYTALGYAYGNNWRTELEFSYRSHDVRHFAGDGLGFAGWSGGALSGELQSYAIMANLVRDFDFGSDRVTPYLGVGVGGAVSEANFNGSSPAGTILIDDSSTRLAYQGIAGLAFALAENLSFDVSYRYFGTTENKFDASGTGVGAFIHHENQSHNLFAGLRWNFGAAQPKPVPVQYKDCWDGSSVPVTAECPPQLVERQQAILEPVEFVVYFDYDKSNLTPEAAALVREAAQRALANDIDVVMVEGHTDRSGSSAYNQALSQRRANVVRDALIANGVPANRIQVSALGEDRPAKPTPDGVREPLNRRTEVRISFQ</sequence>
<dbReference type="GO" id="GO:0009279">
    <property type="term" value="C:cell outer membrane"/>
    <property type="evidence" value="ECO:0007669"/>
    <property type="project" value="UniProtKB-SubCell"/>
</dbReference>
<evidence type="ECO:0000259" key="13">
    <source>
        <dbReference type="PROSITE" id="PS51123"/>
    </source>
</evidence>
<dbReference type="InterPro" id="IPR006664">
    <property type="entry name" value="OMP_bac"/>
</dbReference>
<dbReference type="InterPro" id="IPR011250">
    <property type="entry name" value="OMP/PagP_B-barrel"/>
</dbReference>
<evidence type="ECO:0000256" key="9">
    <source>
        <dbReference type="ARBA" id="ARBA00023237"/>
    </source>
</evidence>
<feature type="domain" description="OmpA-like" evidence="13">
    <location>
        <begin position="258"/>
        <end position="374"/>
    </location>
</feature>
<evidence type="ECO:0000256" key="7">
    <source>
        <dbReference type="ARBA" id="ARBA00023114"/>
    </source>
</evidence>
<dbReference type="Gene3D" id="3.30.1330.60">
    <property type="entry name" value="OmpA-like domain"/>
    <property type="match status" value="1"/>
</dbReference>
<dbReference type="GO" id="GO:0006811">
    <property type="term" value="P:monoatomic ion transport"/>
    <property type="evidence" value="ECO:0007669"/>
    <property type="project" value="UniProtKB-KW"/>
</dbReference>
<organism evidence="14 15">
    <name type="scientific">Amphiplicatus metriothermophilus</name>
    <dbReference type="NCBI Taxonomy" id="1519374"/>
    <lineage>
        <taxon>Bacteria</taxon>
        <taxon>Pseudomonadati</taxon>
        <taxon>Pseudomonadota</taxon>
        <taxon>Alphaproteobacteria</taxon>
        <taxon>Parvularculales</taxon>
        <taxon>Parvularculaceae</taxon>
        <taxon>Amphiplicatus</taxon>
    </lineage>
</organism>
<dbReference type="GO" id="GO:0046930">
    <property type="term" value="C:pore complex"/>
    <property type="evidence" value="ECO:0007669"/>
    <property type="project" value="UniProtKB-KW"/>
</dbReference>
<dbReference type="SUPFAM" id="SSF56925">
    <property type="entry name" value="OMPA-like"/>
    <property type="match status" value="1"/>
</dbReference>
<dbReference type="AlphaFoldDB" id="A0A239PKY7"/>
<accession>A0A239PKY7</accession>
<feature type="signal peptide" evidence="12">
    <location>
        <begin position="1"/>
        <end position="22"/>
    </location>
</feature>
<dbReference type="OrthoDB" id="189250at2"/>
<evidence type="ECO:0000256" key="8">
    <source>
        <dbReference type="ARBA" id="ARBA00023136"/>
    </source>
</evidence>
<keyword evidence="5 12" id="KW-0732">Signal</keyword>
<dbReference type="InterPro" id="IPR050330">
    <property type="entry name" value="Bact_OuterMem_StrucFunc"/>
</dbReference>
<evidence type="ECO:0000313" key="14">
    <source>
        <dbReference type="EMBL" id="SNT68245.1"/>
    </source>
</evidence>
<dbReference type="InterPro" id="IPR027385">
    <property type="entry name" value="Beta-barrel_OMP"/>
</dbReference>
<gene>
    <name evidence="14" type="ORF">SAMN06297382_0746</name>
</gene>
<dbReference type="CDD" id="cd07185">
    <property type="entry name" value="OmpA_C-like"/>
    <property type="match status" value="1"/>
</dbReference>
<evidence type="ECO:0000256" key="4">
    <source>
        <dbReference type="ARBA" id="ARBA00022692"/>
    </source>
</evidence>